<feature type="region of interest" description="Disordered" evidence="1">
    <location>
        <begin position="72"/>
        <end position="105"/>
    </location>
</feature>
<name>A0A4Z2HFD6_9TELE</name>
<dbReference type="Proteomes" id="UP000314294">
    <property type="component" value="Unassembled WGS sequence"/>
</dbReference>
<gene>
    <name evidence="2" type="ORF">EYF80_026170</name>
</gene>
<protein>
    <submittedName>
        <fullName evidence="2">Uncharacterized protein</fullName>
    </submittedName>
</protein>
<dbReference type="AlphaFoldDB" id="A0A4Z2HFD6"/>
<proteinExistence type="predicted"/>
<comment type="caution">
    <text evidence="2">The sequence shown here is derived from an EMBL/GenBank/DDBJ whole genome shotgun (WGS) entry which is preliminary data.</text>
</comment>
<sequence length="118" mass="12613">MMGKNSGDFLEVGSGELDVFLPACQGTVTALGRSSQLRRIRPTLSSSPLIATESPLGRDLDGTERDVKLATPEESAHLGRCASSHPVRHKAHNTKVRAGLPEVTDTGETNMLLSTWST</sequence>
<dbReference type="EMBL" id="SRLO01000269">
    <property type="protein sequence ID" value="TNN63634.1"/>
    <property type="molecule type" value="Genomic_DNA"/>
</dbReference>
<organism evidence="2 3">
    <name type="scientific">Liparis tanakae</name>
    <name type="common">Tanaka's snailfish</name>
    <dbReference type="NCBI Taxonomy" id="230148"/>
    <lineage>
        <taxon>Eukaryota</taxon>
        <taxon>Metazoa</taxon>
        <taxon>Chordata</taxon>
        <taxon>Craniata</taxon>
        <taxon>Vertebrata</taxon>
        <taxon>Euteleostomi</taxon>
        <taxon>Actinopterygii</taxon>
        <taxon>Neopterygii</taxon>
        <taxon>Teleostei</taxon>
        <taxon>Neoteleostei</taxon>
        <taxon>Acanthomorphata</taxon>
        <taxon>Eupercaria</taxon>
        <taxon>Perciformes</taxon>
        <taxon>Cottioidei</taxon>
        <taxon>Cottales</taxon>
        <taxon>Liparidae</taxon>
        <taxon>Liparis</taxon>
    </lineage>
</organism>
<evidence type="ECO:0000256" key="1">
    <source>
        <dbReference type="SAM" id="MobiDB-lite"/>
    </source>
</evidence>
<accession>A0A4Z2HFD6</accession>
<evidence type="ECO:0000313" key="3">
    <source>
        <dbReference type="Proteomes" id="UP000314294"/>
    </source>
</evidence>
<feature type="compositionally biased region" description="Basic residues" evidence="1">
    <location>
        <begin position="86"/>
        <end position="95"/>
    </location>
</feature>
<keyword evidence="3" id="KW-1185">Reference proteome</keyword>
<evidence type="ECO:0000313" key="2">
    <source>
        <dbReference type="EMBL" id="TNN63634.1"/>
    </source>
</evidence>
<reference evidence="2 3" key="1">
    <citation type="submission" date="2019-03" db="EMBL/GenBank/DDBJ databases">
        <title>First draft genome of Liparis tanakae, snailfish: a comprehensive survey of snailfish specific genes.</title>
        <authorList>
            <person name="Kim W."/>
            <person name="Song I."/>
            <person name="Jeong J.-H."/>
            <person name="Kim D."/>
            <person name="Kim S."/>
            <person name="Ryu S."/>
            <person name="Song J.Y."/>
            <person name="Lee S.K."/>
        </authorList>
    </citation>
    <scope>NUCLEOTIDE SEQUENCE [LARGE SCALE GENOMIC DNA]</scope>
    <source>
        <tissue evidence="2">Muscle</tissue>
    </source>
</reference>